<evidence type="ECO:0000259" key="3">
    <source>
        <dbReference type="Pfam" id="PF00303"/>
    </source>
</evidence>
<dbReference type="PANTHER" id="PTHR11548">
    <property type="entry name" value="THYMIDYLATE SYNTHASE 1"/>
    <property type="match status" value="1"/>
</dbReference>
<evidence type="ECO:0000313" key="4">
    <source>
        <dbReference type="EMBL" id="AEV67287.1"/>
    </source>
</evidence>
<dbReference type="EC" id="2.1.1.45" evidence="4"/>
<gene>
    <name evidence="4" type="ordered locus">Clocl_0576</name>
</gene>
<reference evidence="4 5" key="2">
    <citation type="journal article" date="2012" name="Stand. Genomic Sci.">
        <title>Complete Genome Sequence of Clostridium clariflavum DSM 19732.</title>
        <authorList>
            <person name="Izquierdo J.A."/>
            <person name="Goodwin L."/>
            <person name="Davenport K.W."/>
            <person name="Teshima H."/>
            <person name="Bruce D."/>
            <person name="Detter C."/>
            <person name="Tapia R."/>
            <person name="Han S."/>
            <person name="Land M."/>
            <person name="Hauser L."/>
            <person name="Jeffries C.D."/>
            <person name="Han J."/>
            <person name="Pitluck S."/>
            <person name="Nolan M."/>
            <person name="Chen A."/>
            <person name="Huntemann M."/>
            <person name="Mavromatis K."/>
            <person name="Mikhailova N."/>
            <person name="Liolios K."/>
            <person name="Woyke T."/>
            <person name="Lynd L.R."/>
        </authorList>
    </citation>
    <scope>NUCLEOTIDE SEQUENCE [LARGE SCALE GENOMIC DNA]</scope>
    <source>
        <strain evidence="5">DSM 19732 / NBRC 101661 / EBR45</strain>
    </source>
</reference>
<dbReference type="RefSeq" id="WP_014253918.1">
    <property type="nucleotide sequence ID" value="NC_016627.1"/>
</dbReference>
<dbReference type="eggNOG" id="COG0207">
    <property type="taxonomic scope" value="Bacteria"/>
</dbReference>
<dbReference type="Gene3D" id="3.30.572.10">
    <property type="entry name" value="Thymidylate synthase/dCMP hydroxymethylase domain"/>
    <property type="match status" value="1"/>
</dbReference>
<keyword evidence="2 4" id="KW-0808">Transferase</keyword>
<dbReference type="InterPro" id="IPR036926">
    <property type="entry name" value="Thymidate_synth/dCMP_Mease_sf"/>
</dbReference>
<dbReference type="InterPro" id="IPR045097">
    <property type="entry name" value="Thymidate_synth/dCMP_Mease"/>
</dbReference>
<keyword evidence="5" id="KW-1185">Reference proteome</keyword>
<proteinExistence type="predicted"/>
<dbReference type="Pfam" id="PF00303">
    <property type="entry name" value="Thymidylat_synt"/>
    <property type="match status" value="1"/>
</dbReference>
<dbReference type="InterPro" id="IPR023451">
    <property type="entry name" value="Thymidate_synth/dCMP_Mease_dom"/>
</dbReference>
<dbReference type="GO" id="GO:0006231">
    <property type="term" value="P:dTMP biosynthetic process"/>
    <property type="evidence" value="ECO:0007669"/>
    <property type="project" value="TreeGrafter"/>
</dbReference>
<dbReference type="GO" id="GO:0005829">
    <property type="term" value="C:cytosol"/>
    <property type="evidence" value="ECO:0007669"/>
    <property type="project" value="TreeGrafter"/>
</dbReference>
<reference evidence="5" key="1">
    <citation type="submission" date="2011-12" db="EMBL/GenBank/DDBJ databases">
        <title>Complete sequence of Clostridium clariflavum DSM 19732.</title>
        <authorList>
            <consortium name="US DOE Joint Genome Institute"/>
            <person name="Lucas S."/>
            <person name="Han J."/>
            <person name="Lapidus A."/>
            <person name="Cheng J.-F."/>
            <person name="Goodwin L."/>
            <person name="Pitluck S."/>
            <person name="Peters L."/>
            <person name="Teshima H."/>
            <person name="Detter J.C."/>
            <person name="Han C."/>
            <person name="Tapia R."/>
            <person name="Land M."/>
            <person name="Hauser L."/>
            <person name="Kyrpides N."/>
            <person name="Ivanova N."/>
            <person name="Pagani I."/>
            <person name="Kitzmiller T."/>
            <person name="Lynd L."/>
            <person name="Izquierdo J."/>
            <person name="Woyke T."/>
        </authorList>
    </citation>
    <scope>NUCLEOTIDE SEQUENCE [LARGE SCALE GENOMIC DNA]</scope>
    <source>
        <strain evidence="5">DSM 19732 / NBRC 101661 / EBR45</strain>
    </source>
</reference>
<dbReference type="KEGG" id="ccl:Clocl_0576"/>
<accession>G8LTU1</accession>
<dbReference type="Proteomes" id="UP000005435">
    <property type="component" value="Chromosome"/>
</dbReference>
<dbReference type="PANTHER" id="PTHR11548:SF1">
    <property type="entry name" value="THYMIDYLATE SYNTHASE 1"/>
    <property type="match status" value="1"/>
</dbReference>
<dbReference type="AlphaFoldDB" id="G8LTU1"/>
<dbReference type="STRING" id="720554.Clocl_0576"/>
<protein>
    <submittedName>
        <fullName evidence="4">Thymidylate synthase</fullName>
        <ecNumber evidence="4">2.1.1.45</ecNumber>
    </submittedName>
</protein>
<dbReference type="SUPFAM" id="SSF55831">
    <property type="entry name" value="Thymidylate synthase/dCMP hydroxymethylase"/>
    <property type="match status" value="1"/>
</dbReference>
<keyword evidence="1 4" id="KW-0489">Methyltransferase</keyword>
<dbReference type="OrthoDB" id="7182974at2"/>
<dbReference type="HOGENOM" id="CLU_965325_0_0_9"/>
<evidence type="ECO:0000256" key="1">
    <source>
        <dbReference type="ARBA" id="ARBA00022603"/>
    </source>
</evidence>
<dbReference type="GO" id="GO:0032259">
    <property type="term" value="P:methylation"/>
    <property type="evidence" value="ECO:0007669"/>
    <property type="project" value="UniProtKB-KW"/>
</dbReference>
<sequence>MRNVIEQEFFSAASELEEYRGLEQKVQSVDIKEESVDRLVYKGILNIINSGVNIKSRAGEALQAYNTNYILLNPRRRLHTLREKVAIRYLCRELLSYFKGSLKVWDGLAQASSFWEKLADEKGEINSNYGYYVFHQPIMNSQCKNQFEWVINVLIKNKDSRRGIININQVQHKKDTKDFPCTVSLLFFIRDDFLCCEVSSRSTDVITGLPYDIGFFSLLTELVFVELKRKRYQQLKLGYTMMKTSFTQVYLRTLSKAQEIIDTMRLNPNYEKLDMMPSITDSEKFLSDIYNLEMKTPLMKWIYEKAELV</sequence>
<organism evidence="4 5">
    <name type="scientific">Acetivibrio clariflavus (strain DSM 19732 / NBRC 101661 / EBR45)</name>
    <name type="common">Clostridium clariflavum</name>
    <dbReference type="NCBI Taxonomy" id="720554"/>
    <lineage>
        <taxon>Bacteria</taxon>
        <taxon>Bacillati</taxon>
        <taxon>Bacillota</taxon>
        <taxon>Clostridia</taxon>
        <taxon>Eubacteriales</taxon>
        <taxon>Oscillospiraceae</taxon>
        <taxon>Acetivibrio</taxon>
    </lineage>
</organism>
<feature type="domain" description="Thymidylate synthase/dCMP hydroxymethylase" evidence="3">
    <location>
        <begin position="46"/>
        <end position="263"/>
    </location>
</feature>
<dbReference type="EMBL" id="CP003065">
    <property type="protein sequence ID" value="AEV67287.1"/>
    <property type="molecule type" value="Genomic_DNA"/>
</dbReference>
<evidence type="ECO:0000256" key="2">
    <source>
        <dbReference type="ARBA" id="ARBA00022679"/>
    </source>
</evidence>
<dbReference type="GO" id="GO:0004799">
    <property type="term" value="F:thymidylate synthase activity"/>
    <property type="evidence" value="ECO:0007669"/>
    <property type="project" value="UniProtKB-EC"/>
</dbReference>
<evidence type="ECO:0000313" key="5">
    <source>
        <dbReference type="Proteomes" id="UP000005435"/>
    </source>
</evidence>
<name>G8LTU1_ACECE</name>